<feature type="transmembrane region" description="Helical" evidence="1">
    <location>
        <begin position="360"/>
        <end position="377"/>
    </location>
</feature>
<organism evidence="2 3">
    <name type="scientific">Mycobacterium numidiamassiliense</name>
    <dbReference type="NCBI Taxonomy" id="1841861"/>
    <lineage>
        <taxon>Bacteria</taxon>
        <taxon>Bacillati</taxon>
        <taxon>Actinomycetota</taxon>
        <taxon>Actinomycetes</taxon>
        <taxon>Mycobacteriales</taxon>
        <taxon>Mycobacteriaceae</taxon>
        <taxon>Mycobacterium</taxon>
    </lineage>
</organism>
<reference evidence="2 3" key="1">
    <citation type="submission" date="2017-01" db="EMBL/GenBank/DDBJ databases">
        <authorList>
            <consortium name="Urmite Genomes"/>
        </authorList>
    </citation>
    <scope>NUCLEOTIDE SEQUENCE [LARGE SCALE GENOMIC DNA]</scope>
    <source>
        <strain evidence="2 3">AB215</strain>
    </source>
</reference>
<gene>
    <name evidence="2" type="ORF">MNAB215_3749</name>
</gene>
<feature type="non-terminal residue" evidence="2">
    <location>
        <position position="1"/>
    </location>
</feature>
<feature type="transmembrane region" description="Helical" evidence="1">
    <location>
        <begin position="84"/>
        <end position="103"/>
    </location>
</feature>
<feature type="transmembrane region" description="Helical" evidence="1">
    <location>
        <begin position="294"/>
        <end position="317"/>
    </location>
</feature>
<feature type="transmembrane region" description="Helical" evidence="1">
    <location>
        <begin position="337"/>
        <end position="354"/>
    </location>
</feature>
<keyword evidence="1" id="KW-0812">Transmembrane</keyword>
<feature type="transmembrane region" description="Helical" evidence="1">
    <location>
        <begin position="136"/>
        <end position="152"/>
    </location>
</feature>
<proteinExistence type="predicted"/>
<keyword evidence="1" id="KW-0472">Membrane</keyword>
<feature type="transmembrane region" description="Helical" evidence="1">
    <location>
        <begin position="181"/>
        <end position="198"/>
    </location>
</feature>
<dbReference type="AlphaFoldDB" id="A0A2U3PCT0"/>
<accession>A0A2U3PCT0</accession>
<dbReference type="STRING" id="1841861.GCA_900157365_02069"/>
<evidence type="ECO:0000256" key="1">
    <source>
        <dbReference type="SAM" id="Phobius"/>
    </source>
</evidence>
<evidence type="ECO:0008006" key="4">
    <source>
        <dbReference type="Google" id="ProtNLM"/>
    </source>
</evidence>
<feature type="transmembrane region" description="Helical" evidence="1">
    <location>
        <begin position="205"/>
        <end position="224"/>
    </location>
</feature>
<feature type="transmembrane region" description="Helical" evidence="1">
    <location>
        <begin position="157"/>
        <end position="175"/>
    </location>
</feature>
<feature type="transmembrane region" description="Helical" evidence="1">
    <location>
        <begin position="112"/>
        <end position="130"/>
    </location>
</feature>
<dbReference type="Proteomes" id="UP000240424">
    <property type="component" value="Unassembled WGS sequence"/>
</dbReference>
<keyword evidence="3" id="KW-1185">Reference proteome</keyword>
<feature type="transmembrane region" description="Helical" evidence="1">
    <location>
        <begin position="389"/>
        <end position="411"/>
    </location>
</feature>
<sequence>VTVNPSLSANRLTRQPLYIGIAVAIAAWATAVLWFGIKIFPLDVYWMSYYSADYAHGFVRRGLAGELVDLVPGHYFGVTLTLRWLSTAVYLCGLATVAGMVLFSRHRSERRLMVAMLIPLLPFGVPFAAFSARPDLFGGAALALFSSALAFARSRAIAMGCCAAYGVATAALTLVHEAIGLEFALGAVLAIIVLGGALETTQRLGITVAVAPGVITAAVVAAFGRHDVAAQLCAAVPHHSMPNPLATITSVRTLLHYVVAGQPSQTDYHDWVCRNVMPNYDNGIMDAIRTVGHIGAGGLIASLMFGVVAIVVTMRAVSGISGVPLRAFVEELRGQRVWVTAGLLLIIPVFLTGIDWTRWLTIVAFDVAVVFILFSGQRPEIAQQPTPKVLRLFILLVTALALFPVGVIPGFGGPRMI</sequence>
<feature type="transmembrane region" description="Helical" evidence="1">
    <location>
        <begin position="17"/>
        <end position="37"/>
    </location>
</feature>
<protein>
    <recommendedName>
        <fullName evidence="4">Transmembrane protein</fullName>
    </recommendedName>
</protein>
<name>A0A2U3PCT0_9MYCO</name>
<evidence type="ECO:0000313" key="2">
    <source>
        <dbReference type="EMBL" id="SPM41540.1"/>
    </source>
</evidence>
<keyword evidence="1" id="KW-1133">Transmembrane helix</keyword>
<evidence type="ECO:0000313" key="3">
    <source>
        <dbReference type="Proteomes" id="UP000240424"/>
    </source>
</evidence>
<dbReference type="EMBL" id="FUEZ01000004">
    <property type="protein sequence ID" value="SPM41540.1"/>
    <property type="molecule type" value="Genomic_DNA"/>
</dbReference>